<protein>
    <recommendedName>
        <fullName evidence="5">Lipoprotein</fullName>
    </recommendedName>
</protein>
<dbReference type="OrthoDB" id="5725193at2"/>
<name>A0A5S9NIF2_9GAMM</name>
<dbReference type="Proteomes" id="UP000439591">
    <property type="component" value="Unassembled WGS sequence"/>
</dbReference>
<evidence type="ECO:0000313" key="1">
    <source>
        <dbReference type="EMBL" id="CAA0088527.1"/>
    </source>
</evidence>
<proteinExistence type="predicted"/>
<evidence type="ECO:0000313" key="4">
    <source>
        <dbReference type="Proteomes" id="UP000439591"/>
    </source>
</evidence>
<evidence type="ECO:0000313" key="3">
    <source>
        <dbReference type="Proteomes" id="UP000435877"/>
    </source>
</evidence>
<dbReference type="Proteomes" id="UP000435877">
    <property type="component" value="Unassembled WGS sequence"/>
</dbReference>
<keyword evidence="3" id="KW-1185">Reference proteome</keyword>
<dbReference type="EMBL" id="CACSIM010000002">
    <property type="protein sequence ID" value="CAA0094583.1"/>
    <property type="molecule type" value="Genomic_DNA"/>
</dbReference>
<dbReference type="RefSeq" id="WP_159268221.1">
    <property type="nucleotide sequence ID" value="NZ_CACSIK010000001.1"/>
</dbReference>
<organism evidence="1 3">
    <name type="scientific">Zhongshania aliphaticivorans</name>
    <dbReference type="NCBI Taxonomy" id="1470434"/>
    <lineage>
        <taxon>Bacteria</taxon>
        <taxon>Pseudomonadati</taxon>
        <taxon>Pseudomonadota</taxon>
        <taxon>Gammaproteobacteria</taxon>
        <taxon>Cellvibrionales</taxon>
        <taxon>Spongiibacteraceae</taxon>
        <taxon>Zhongshania</taxon>
    </lineage>
</organism>
<dbReference type="AlphaFoldDB" id="A0A5S9NIF2"/>
<evidence type="ECO:0008006" key="5">
    <source>
        <dbReference type="Google" id="ProtNLM"/>
    </source>
</evidence>
<evidence type="ECO:0000313" key="2">
    <source>
        <dbReference type="EMBL" id="CAA0094583.1"/>
    </source>
</evidence>
<sequence length="540" mass="61464">MARLQCAIAWYLCVLILGGCAGHVENKRFEYGAQTAPVFTGSLKRDLFVEGHVAYQDQAQTEFAGTFDTQGFPHHGVLTQRYIDVNNKPVTIKLNGKFKVTSTVSAISFSGAFSIEDERQQILAQSTKSKWRGKYSNVHPFQAPLLMTLNGKNQYLQYRRNISPKGRPETYPIIHRNLAGPFTIKAGFLEGLPRGVIKISAVNDQNKYFAVERQYFNYQITPQPVHYFYYEPGTFSNIELLGNCDHAPNLTVPQHLLQVFVYDCAKTQFYALSEDYPESVLEISTRDIDNGGIFHRLRIYQHGVITEANVNVDALYEGKWLYHGPLTTMFYGNLNHYQMYELGKPIGIGIKMDENGANFVSANQGDSGIDLPDSGLRNSIESQYLWYKQRVDEHFSSLLSSVILSPSELNKLKADLLKDINENKPLAKDGQVAGLPGLWESWQRQSIAQLSTWQNSKESPLALKRQILENLEKWYEQSEVLLLAESSQRCARAGKSLNSQDWRCELRPNSELIQVCERYFDVQKCQTMSDNFVRSQNKTK</sequence>
<reference evidence="3 4" key="1">
    <citation type="submission" date="2019-11" db="EMBL/GenBank/DDBJ databases">
        <authorList>
            <person name="Holert J."/>
        </authorList>
    </citation>
    <scope>NUCLEOTIDE SEQUENCE [LARGE SCALE GENOMIC DNA]</scope>
    <source>
        <strain evidence="2">BC3_2A</strain>
        <strain evidence="1">SB11_1A</strain>
    </source>
</reference>
<dbReference type="EMBL" id="CACSIK010000001">
    <property type="protein sequence ID" value="CAA0088527.1"/>
    <property type="molecule type" value="Genomic_DNA"/>
</dbReference>
<accession>A0A5S9NIF2</accession>
<gene>
    <name evidence="1" type="ORF">IHBHHGIJ_01560</name>
    <name evidence="2" type="ORF">KFEGEMFD_01162</name>
</gene>
<dbReference type="PROSITE" id="PS51257">
    <property type="entry name" value="PROKAR_LIPOPROTEIN"/>
    <property type="match status" value="1"/>
</dbReference>